<evidence type="ECO:0000256" key="1">
    <source>
        <dbReference type="SAM" id="MobiDB-lite"/>
    </source>
</evidence>
<reference evidence="2 3" key="1">
    <citation type="submission" date="2019-09" db="EMBL/GenBank/DDBJ databases">
        <title>Bacillus ochoae sp. nov., Paenibacillus whitsoniae sp. nov., Paenibacillus spiritus sp. nov. Isolated from the Mars Exploration Rover during spacecraft assembly.</title>
        <authorList>
            <person name="Seuylemezian A."/>
            <person name="Vaishampayan P."/>
        </authorList>
    </citation>
    <scope>NUCLEOTIDE SEQUENCE [LARGE SCALE GENOMIC DNA]</scope>
    <source>
        <strain evidence="2 3">MER_111</strain>
    </source>
</reference>
<evidence type="ECO:0000313" key="2">
    <source>
        <dbReference type="EMBL" id="KAA9006322.1"/>
    </source>
</evidence>
<keyword evidence="2" id="KW-0808">Transferase</keyword>
<comment type="caution">
    <text evidence="2">The sequence shown here is derived from an EMBL/GenBank/DDBJ whole genome shotgun (WGS) entry which is preliminary data.</text>
</comment>
<dbReference type="AlphaFoldDB" id="A0A5J5GEW5"/>
<evidence type="ECO:0000313" key="3">
    <source>
        <dbReference type="Proteomes" id="UP000367750"/>
    </source>
</evidence>
<protein>
    <submittedName>
        <fullName evidence="2">Glycosyl transferase</fullName>
    </submittedName>
</protein>
<feature type="region of interest" description="Disordered" evidence="1">
    <location>
        <begin position="350"/>
        <end position="374"/>
    </location>
</feature>
<accession>A0A5J5GEW5</accession>
<organism evidence="2 3">
    <name type="scientific">Paenibacillus spiritus</name>
    <dbReference type="NCBI Taxonomy" id="2496557"/>
    <lineage>
        <taxon>Bacteria</taxon>
        <taxon>Bacillati</taxon>
        <taxon>Bacillota</taxon>
        <taxon>Bacilli</taxon>
        <taxon>Bacillales</taxon>
        <taxon>Paenibacillaceae</taxon>
        <taxon>Paenibacillus</taxon>
    </lineage>
</organism>
<proteinExistence type="predicted"/>
<sequence length="374" mass="43026">MKIIAFLLPQFHAIPENDRWWGPGFTEWTNVRKAQALFPGHRQPKVPLGSRYYNLTEAAVRERQAMLARRFGIYGFCYYHYWFGGGRRLLEKPVQSILATRRPDFPFCLSWANEPWTRRWDGMDSDVLMPQTYGEEEDWVRHFDVLREAFLDSRYIRVEGRPLFVLYRPADIPRCAEMLECWQRLARAAGLPGLHVVRTLGGFPAGAKTEGFAASLEFEPHYTFASGEAPELWSAVPTREGELLVLDYDQLWRSILDRSPHRDGEPVYPGAFVDWDNTPRKGARGQSTLGGTPEKFGRYLARQIERAREVYESPFLFLNAWNEWAEGAFLEPDEDHGDRYLQAVRRALAESANPGENAEQGAPADQPARTPRTD</sequence>
<dbReference type="PANTHER" id="PTHR41244:SF1">
    <property type="entry name" value="GLYCOSYLTRANSFERASE"/>
    <property type="match status" value="1"/>
</dbReference>
<dbReference type="InterPro" id="IPR032719">
    <property type="entry name" value="WbsX"/>
</dbReference>
<dbReference type="RefSeq" id="WP_150457153.1">
    <property type="nucleotide sequence ID" value="NZ_VYKK01000005.1"/>
</dbReference>
<gene>
    <name evidence="2" type="ORF">F4V43_05000</name>
</gene>
<dbReference type="GO" id="GO:0016740">
    <property type="term" value="F:transferase activity"/>
    <property type="evidence" value="ECO:0007669"/>
    <property type="project" value="UniProtKB-KW"/>
</dbReference>
<dbReference type="EMBL" id="VYKK01000005">
    <property type="protein sequence ID" value="KAA9006322.1"/>
    <property type="molecule type" value="Genomic_DNA"/>
</dbReference>
<dbReference type="Gene3D" id="3.20.20.80">
    <property type="entry name" value="Glycosidases"/>
    <property type="match status" value="1"/>
</dbReference>
<dbReference type="Pfam" id="PF14307">
    <property type="entry name" value="Glyco_tran_WbsX"/>
    <property type="match status" value="1"/>
</dbReference>
<dbReference type="PANTHER" id="PTHR41244">
    <property type="entry name" value="RHAMNAN SYNTHESIS F"/>
    <property type="match status" value="1"/>
</dbReference>
<name>A0A5J5GEW5_9BACL</name>
<keyword evidence="3" id="KW-1185">Reference proteome</keyword>
<dbReference type="CDD" id="cd11579">
    <property type="entry name" value="Glyco_tran_WbsX"/>
    <property type="match status" value="1"/>
</dbReference>
<dbReference type="Proteomes" id="UP000367750">
    <property type="component" value="Unassembled WGS sequence"/>
</dbReference>
<dbReference type="OrthoDB" id="9816424at2"/>